<sequence>MNEKNTAALGVKLYTPNGKILPWDFEYFPNNFRESAGYLIGFFANLYPNYVSIKKIASNFILHYYDFQASIKVDLVVEGCFIVNTKIFNELRGFDEKFWMFFEGSDLCYRIAKAGYDILYDPNINVIVQDGHTHTNIFI</sequence>
<dbReference type="EMBL" id="PFDW01000006">
    <property type="protein sequence ID" value="PJE58516.1"/>
    <property type="molecule type" value="Genomic_DNA"/>
</dbReference>
<dbReference type="Proteomes" id="UP000231450">
    <property type="component" value="Unassembled WGS sequence"/>
</dbReference>
<organism evidence="1 2">
    <name type="scientific">Candidatus Portnoybacteria bacterium CG10_big_fil_rev_8_21_14_0_10_36_7</name>
    <dbReference type="NCBI Taxonomy" id="1974812"/>
    <lineage>
        <taxon>Bacteria</taxon>
        <taxon>Candidatus Portnoyibacteriota</taxon>
    </lineage>
</organism>
<accession>A0A2M8KF21</accession>
<evidence type="ECO:0000313" key="2">
    <source>
        <dbReference type="Proteomes" id="UP000231450"/>
    </source>
</evidence>
<dbReference type="InterPro" id="IPR029044">
    <property type="entry name" value="Nucleotide-diphossugar_trans"/>
</dbReference>
<protein>
    <submittedName>
        <fullName evidence="1">Uncharacterized protein</fullName>
    </submittedName>
</protein>
<dbReference type="Gene3D" id="3.90.550.10">
    <property type="entry name" value="Spore Coat Polysaccharide Biosynthesis Protein SpsA, Chain A"/>
    <property type="match status" value="1"/>
</dbReference>
<proteinExistence type="predicted"/>
<dbReference type="SUPFAM" id="SSF53448">
    <property type="entry name" value="Nucleotide-diphospho-sugar transferases"/>
    <property type="match status" value="1"/>
</dbReference>
<reference evidence="2" key="1">
    <citation type="submission" date="2017-09" db="EMBL/GenBank/DDBJ databases">
        <title>Depth-based differentiation of microbial function through sediment-hosted aquifers and enrichment of novel symbionts in the deep terrestrial subsurface.</title>
        <authorList>
            <person name="Probst A.J."/>
            <person name="Ladd B."/>
            <person name="Jarett J.K."/>
            <person name="Geller-Mcgrath D.E."/>
            <person name="Sieber C.M.K."/>
            <person name="Emerson J.B."/>
            <person name="Anantharaman K."/>
            <person name="Thomas B.C."/>
            <person name="Malmstrom R."/>
            <person name="Stieglmeier M."/>
            <person name="Klingl A."/>
            <person name="Woyke T."/>
            <person name="Ryan C.M."/>
            <person name="Banfield J.F."/>
        </authorList>
    </citation>
    <scope>NUCLEOTIDE SEQUENCE [LARGE SCALE GENOMIC DNA]</scope>
</reference>
<name>A0A2M8KF21_9BACT</name>
<gene>
    <name evidence="1" type="ORF">COU81_00210</name>
</gene>
<evidence type="ECO:0000313" key="1">
    <source>
        <dbReference type="EMBL" id="PJE58516.1"/>
    </source>
</evidence>
<dbReference type="PANTHER" id="PTHR43179">
    <property type="entry name" value="RHAMNOSYLTRANSFERASE WBBL"/>
    <property type="match status" value="1"/>
</dbReference>
<dbReference type="AlphaFoldDB" id="A0A2M8KF21"/>
<dbReference type="PANTHER" id="PTHR43179:SF7">
    <property type="entry name" value="RHAMNOSYLTRANSFERASE WBBL"/>
    <property type="match status" value="1"/>
</dbReference>
<comment type="caution">
    <text evidence="1">The sequence shown here is derived from an EMBL/GenBank/DDBJ whole genome shotgun (WGS) entry which is preliminary data.</text>
</comment>